<dbReference type="RefSeq" id="XP_636349.1">
    <property type="nucleotide sequence ID" value="XM_631257.1"/>
</dbReference>
<dbReference type="Proteomes" id="UP000002195">
    <property type="component" value="Unassembled WGS sequence"/>
</dbReference>
<keyword evidence="2" id="KW-1185">Reference proteome</keyword>
<dbReference type="VEuPathDB" id="AmoebaDB:DDB_G0289227"/>
<dbReference type="PANTHER" id="PTHR32488">
    <property type="entry name" value="UPF0746 PROTEIN DDB_G0280785-RELATED"/>
    <property type="match status" value="1"/>
</dbReference>
<dbReference type="PaxDb" id="44689-DDB0188319"/>
<name>Q54HU0_DICDI</name>
<proteinExistence type="predicted"/>
<dbReference type="FunCoup" id="Q54HU0">
    <property type="interactions" value="2"/>
</dbReference>
<reference evidence="1 2" key="1">
    <citation type="journal article" date="2005" name="Nature">
        <title>The genome of the social amoeba Dictyostelium discoideum.</title>
        <authorList>
            <consortium name="The Dictyostelium discoideum Sequencing Consortium"/>
            <person name="Eichinger L."/>
            <person name="Pachebat J.A."/>
            <person name="Glockner G."/>
            <person name="Rajandream M.A."/>
            <person name="Sucgang R."/>
            <person name="Berriman M."/>
            <person name="Song J."/>
            <person name="Olsen R."/>
            <person name="Szafranski K."/>
            <person name="Xu Q."/>
            <person name="Tunggal B."/>
            <person name="Kummerfeld S."/>
            <person name="Madera M."/>
            <person name="Konfortov B.A."/>
            <person name="Rivero F."/>
            <person name="Bankier A.T."/>
            <person name="Lehmann R."/>
            <person name="Hamlin N."/>
            <person name="Davies R."/>
            <person name="Gaudet P."/>
            <person name="Fey P."/>
            <person name="Pilcher K."/>
            <person name="Chen G."/>
            <person name="Saunders D."/>
            <person name="Sodergren E."/>
            <person name="Davis P."/>
            <person name="Kerhornou A."/>
            <person name="Nie X."/>
            <person name="Hall N."/>
            <person name="Anjard C."/>
            <person name="Hemphill L."/>
            <person name="Bason N."/>
            <person name="Farbrother P."/>
            <person name="Desany B."/>
            <person name="Just E."/>
            <person name="Morio T."/>
            <person name="Rost R."/>
            <person name="Churcher C."/>
            <person name="Cooper J."/>
            <person name="Haydock S."/>
            <person name="van Driessche N."/>
            <person name="Cronin A."/>
            <person name="Goodhead I."/>
            <person name="Muzny D."/>
            <person name="Mourier T."/>
            <person name="Pain A."/>
            <person name="Lu M."/>
            <person name="Harper D."/>
            <person name="Lindsay R."/>
            <person name="Hauser H."/>
            <person name="James K."/>
            <person name="Quiles M."/>
            <person name="Madan Babu M."/>
            <person name="Saito T."/>
            <person name="Buchrieser C."/>
            <person name="Wardroper A."/>
            <person name="Felder M."/>
            <person name="Thangavelu M."/>
            <person name="Johnson D."/>
            <person name="Knights A."/>
            <person name="Loulseged H."/>
            <person name="Mungall K."/>
            <person name="Oliver K."/>
            <person name="Price C."/>
            <person name="Quail M.A."/>
            <person name="Urushihara H."/>
            <person name="Hernandez J."/>
            <person name="Rabbinowitsch E."/>
            <person name="Steffen D."/>
            <person name="Sanders M."/>
            <person name="Ma J."/>
            <person name="Kohara Y."/>
            <person name="Sharp S."/>
            <person name="Simmonds M."/>
            <person name="Spiegler S."/>
            <person name="Tivey A."/>
            <person name="Sugano S."/>
            <person name="White B."/>
            <person name="Walker D."/>
            <person name="Woodward J."/>
            <person name="Winckler T."/>
            <person name="Tanaka Y."/>
            <person name="Shaulsky G."/>
            <person name="Schleicher M."/>
            <person name="Weinstock G."/>
            <person name="Rosenthal A."/>
            <person name="Cox E.C."/>
            <person name="Chisholm R.L."/>
            <person name="Gibbs R."/>
            <person name="Loomis W.F."/>
            <person name="Platzer M."/>
            <person name="Kay R.R."/>
            <person name="Williams J."/>
            <person name="Dear P.H."/>
            <person name="Noegel A.A."/>
            <person name="Barrell B."/>
            <person name="Kuspa A."/>
        </authorList>
    </citation>
    <scope>NUCLEOTIDE SEQUENCE [LARGE SCALE GENOMIC DNA]</scope>
    <source>
        <strain evidence="1 2">AX4</strain>
    </source>
</reference>
<dbReference type="InterPro" id="IPR051904">
    <property type="entry name" value="UPF0746_actin_org"/>
</dbReference>
<sequence>MLHTQTLTISMIQYDHIVSVDSMLKNNQISILKDKVKSNKYLSFFPKVFHTLNRVEKTMGWYEIFLKIQDDKEFYRNLCKNYKDQIPFLDNNNKFGIIVDQLKAANCIVGLQVLIENSLYTPTMQDLKASISDYRLEFIKLILPHIFNGEIENNIDNIVSGISYYYSNSDYFSYNDEYYDTIKYLINLLKTNEKHSDTAIPSLIRILFDLFKSEKKENLKTLIELITFFDSLDYWETFKKLAIQFKYPWHKEESFNSNEIELLIDEFKNKIEFIKSTFSNDQLESSVYHPINYQCKENETISKLLSIYHIVNNPRSHCISVETRNIFAFGKIILEHANYRIWSTCSFDDLTYKSKIDDNLYIYFFINENFILFKKCPKKESQIELIDNLINDILTSSNEKLFPIFLLMLLVKNNNLELVDYFFSRVNKSLIVAQKTDQNEQLSEHSIFENIKSIEMFEYLFNKLHHFSFTANMADPKYSKHLEMMIANKSLYYRLITFSPQAKLSVSFIKYVFKNPYKYNLEKILQFKPIDFYENHSDYCQCLIDQVKIVQSFPNWPKIDDHFMSRYFNLIPLKSLRIAFKIYQDLSPRNSHISRYSLHLLNYYFDNIENDKLFQDDEITLEEFIQYQHVIELSTIRADLKTLDRVLAICEKLYSKGNDNNLSKIESIIFYNILIIAVSQQQIFTIEYLISNHMYIFKKKTDSKSKLNSNDSFRNGIFTQNDLRELVFISLRHYNIKLTNLLLSTIIITKIQFEKHSSKPIYFHFQDRFK</sequence>
<dbReference type="KEGG" id="ddi:DDB_G0289227"/>
<comment type="caution">
    <text evidence="1">The sequence shown here is derived from an EMBL/GenBank/DDBJ whole genome shotgun (WGS) entry which is preliminary data.</text>
</comment>
<evidence type="ECO:0000313" key="2">
    <source>
        <dbReference type="Proteomes" id="UP000002195"/>
    </source>
</evidence>
<accession>Q54HU0</accession>
<dbReference type="AlphaFoldDB" id="Q54HU0"/>
<gene>
    <name evidence="1" type="ORF">DDB_G0289227</name>
</gene>
<dbReference type="EMBL" id="AAFI02000131">
    <property type="protein sequence ID" value="EAL62847.1"/>
    <property type="molecule type" value="Genomic_DNA"/>
</dbReference>
<dbReference type="HOGENOM" id="CLU_363093_0_0_1"/>
<dbReference type="PhylomeDB" id="Q54HU0"/>
<dbReference type="GeneID" id="8627022"/>
<evidence type="ECO:0000313" key="1">
    <source>
        <dbReference type="EMBL" id="EAL62847.1"/>
    </source>
</evidence>
<organism evidence="1 2">
    <name type="scientific">Dictyostelium discoideum</name>
    <name type="common">Social amoeba</name>
    <dbReference type="NCBI Taxonomy" id="44689"/>
    <lineage>
        <taxon>Eukaryota</taxon>
        <taxon>Amoebozoa</taxon>
        <taxon>Evosea</taxon>
        <taxon>Eumycetozoa</taxon>
        <taxon>Dictyostelia</taxon>
        <taxon>Dictyosteliales</taxon>
        <taxon>Dictyosteliaceae</taxon>
        <taxon>Dictyostelium</taxon>
    </lineage>
</organism>
<dbReference type="InParanoid" id="Q54HU0"/>
<dbReference type="PANTHER" id="PTHR32488:SF76">
    <property type="entry name" value="ANKYRIN REPEAT-CONTAINING PROTEIN-RELATED"/>
    <property type="match status" value="1"/>
</dbReference>
<protein>
    <submittedName>
        <fullName evidence="1">Uncharacterized protein</fullName>
    </submittedName>
</protein>
<dbReference type="dictyBase" id="DDB_G0289227"/>